<evidence type="ECO:0000313" key="3">
    <source>
        <dbReference type="Proteomes" id="UP000799324"/>
    </source>
</evidence>
<keyword evidence="1" id="KW-0732">Signal</keyword>
<feature type="signal peptide" evidence="1">
    <location>
        <begin position="1"/>
        <end position="20"/>
    </location>
</feature>
<evidence type="ECO:0000313" key="2">
    <source>
        <dbReference type="EMBL" id="KAF2655194.1"/>
    </source>
</evidence>
<protein>
    <submittedName>
        <fullName evidence="2">Uncharacterized protein</fullName>
    </submittedName>
</protein>
<proteinExistence type="predicted"/>
<dbReference type="Proteomes" id="UP000799324">
    <property type="component" value="Unassembled WGS sequence"/>
</dbReference>
<dbReference type="EMBL" id="MU004352">
    <property type="protein sequence ID" value="KAF2655194.1"/>
    <property type="molecule type" value="Genomic_DNA"/>
</dbReference>
<sequence length="85" mass="9448">MLLSPIIFLSAVLLSTFALAYPEPARPPDRVLMGPRPKPSDFGIECMKACHGHWCDDDEGVQKCKAVCEFLCKDPGWPKKKDDDA</sequence>
<organism evidence="2 3">
    <name type="scientific">Lophiostoma macrostomum CBS 122681</name>
    <dbReference type="NCBI Taxonomy" id="1314788"/>
    <lineage>
        <taxon>Eukaryota</taxon>
        <taxon>Fungi</taxon>
        <taxon>Dikarya</taxon>
        <taxon>Ascomycota</taxon>
        <taxon>Pezizomycotina</taxon>
        <taxon>Dothideomycetes</taxon>
        <taxon>Pleosporomycetidae</taxon>
        <taxon>Pleosporales</taxon>
        <taxon>Lophiostomataceae</taxon>
        <taxon>Lophiostoma</taxon>
    </lineage>
</organism>
<reference evidence="2" key="1">
    <citation type="journal article" date="2020" name="Stud. Mycol.">
        <title>101 Dothideomycetes genomes: a test case for predicting lifestyles and emergence of pathogens.</title>
        <authorList>
            <person name="Haridas S."/>
            <person name="Albert R."/>
            <person name="Binder M."/>
            <person name="Bloem J."/>
            <person name="Labutti K."/>
            <person name="Salamov A."/>
            <person name="Andreopoulos B."/>
            <person name="Baker S."/>
            <person name="Barry K."/>
            <person name="Bills G."/>
            <person name="Bluhm B."/>
            <person name="Cannon C."/>
            <person name="Castanera R."/>
            <person name="Culley D."/>
            <person name="Daum C."/>
            <person name="Ezra D."/>
            <person name="Gonzalez J."/>
            <person name="Henrissat B."/>
            <person name="Kuo A."/>
            <person name="Liang C."/>
            <person name="Lipzen A."/>
            <person name="Lutzoni F."/>
            <person name="Magnuson J."/>
            <person name="Mondo S."/>
            <person name="Nolan M."/>
            <person name="Ohm R."/>
            <person name="Pangilinan J."/>
            <person name="Park H.-J."/>
            <person name="Ramirez L."/>
            <person name="Alfaro M."/>
            <person name="Sun H."/>
            <person name="Tritt A."/>
            <person name="Yoshinaga Y."/>
            <person name="Zwiers L.-H."/>
            <person name="Turgeon B."/>
            <person name="Goodwin S."/>
            <person name="Spatafora J."/>
            <person name="Crous P."/>
            <person name="Grigoriev I."/>
        </authorList>
    </citation>
    <scope>NUCLEOTIDE SEQUENCE</scope>
    <source>
        <strain evidence="2">CBS 122681</strain>
    </source>
</reference>
<accession>A0A6A6T9E5</accession>
<evidence type="ECO:0000256" key="1">
    <source>
        <dbReference type="SAM" id="SignalP"/>
    </source>
</evidence>
<keyword evidence="3" id="KW-1185">Reference proteome</keyword>
<feature type="chain" id="PRO_5025363092" evidence="1">
    <location>
        <begin position="21"/>
        <end position="85"/>
    </location>
</feature>
<dbReference type="AlphaFoldDB" id="A0A6A6T9E5"/>
<name>A0A6A6T9E5_9PLEO</name>
<gene>
    <name evidence="2" type="ORF">K491DRAFT_716422</name>
</gene>